<proteinExistence type="inferred from homology"/>
<dbReference type="GO" id="GO:0003755">
    <property type="term" value="F:peptidyl-prolyl cis-trans isomerase activity"/>
    <property type="evidence" value="ECO:0007669"/>
    <property type="project" value="UniProtKB-UniRule"/>
</dbReference>
<dbReference type="Gene3D" id="3.10.50.40">
    <property type="match status" value="1"/>
</dbReference>
<dbReference type="InterPro" id="IPR036944">
    <property type="entry name" value="PPIase_FKBP_N_sf"/>
</dbReference>
<dbReference type="Pfam" id="PF01346">
    <property type="entry name" value="FKBP_N"/>
    <property type="match status" value="2"/>
</dbReference>
<evidence type="ECO:0000256" key="7">
    <source>
        <dbReference type="SAM" id="SignalP"/>
    </source>
</evidence>
<reference evidence="9 10" key="1">
    <citation type="submission" date="2020-07" db="EMBL/GenBank/DDBJ databases">
        <authorList>
            <person name="Xu S."/>
            <person name="Li A."/>
        </authorList>
    </citation>
    <scope>NUCLEOTIDE SEQUENCE [LARGE SCALE GENOMIC DNA]</scope>
    <source>
        <strain evidence="9 10">SG-8</strain>
    </source>
</reference>
<gene>
    <name evidence="9" type="ORF">H4F99_12080</name>
</gene>
<keyword evidence="3 5" id="KW-0697">Rotamase</keyword>
<dbReference type="GO" id="GO:0006457">
    <property type="term" value="P:protein folding"/>
    <property type="evidence" value="ECO:0007669"/>
    <property type="project" value="InterPro"/>
</dbReference>
<feature type="signal peptide" evidence="7">
    <location>
        <begin position="1"/>
        <end position="28"/>
    </location>
</feature>
<dbReference type="InterPro" id="IPR001179">
    <property type="entry name" value="PPIase_FKBP_dom"/>
</dbReference>
<evidence type="ECO:0000256" key="3">
    <source>
        <dbReference type="ARBA" id="ARBA00023110"/>
    </source>
</evidence>
<organism evidence="9 10">
    <name type="scientific">Marilutibacter penaei</name>
    <dbReference type="NCBI Taxonomy" id="2759900"/>
    <lineage>
        <taxon>Bacteria</taxon>
        <taxon>Pseudomonadati</taxon>
        <taxon>Pseudomonadota</taxon>
        <taxon>Gammaproteobacteria</taxon>
        <taxon>Lysobacterales</taxon>
        <taxon>Lysobacteraceae</taxon>
        <taxon>Marilutibacter</taxon>
    </lineage>
</organism>
<comment type="similarity">
    <text evidence="2 6">Belongs to the FKBP-type PPIase family.</text>
</comment>
<dbReference type="FunFam" id="3.10.50.40:FF:000006">
    <property type="entry name" value="Peptidyl-prolyl cis-trans isomerase"/>
    <property type="match status" value="1"/>
</dbReference>
<feature type="chain" id="PRO_5030667439" description="Peptidyl-prolyl cis-trans isomerase" evidence="7">
    <location>
        <begin position="29"/>
        <end position="309"/>
    </location>
</feature>
<dbReference type="AlphaFoldDB" id="A0A7W3U5A0"/>
<dbReference type="PANTHER" id="PTHR43811">
    <property type="entry name" value="FKBP-TYPE PEPTIDYL-PROLYL CIS-TRANS ISOMERASE FKPA"/>
    <property type="match status" value="1"/>
</dbReference>
<keyword evidence="10" id="KW-1185">Reference proteome</keyword>
<evidence type="ECO:0000313" key="10">
    <source>
        <dbReference type="Proteomes" id="UP000552587"/>
    </source>
</evidence>
<dbReference type="SUPFAM" id="SSF54534">
    <property type="entry name" value="FKBP-like"/>
    <property type="match status" value="1"/>
</dbReference>
<dbReference type="RefSeq" id="WP_182669993.1">
    <property type="nucleotide sequence ID" value="NZ_JACHTE010000008.1"/>
</dbReference>
<dbReference type="PANTHER" id="PTHR43811:SF57">
    <property type="entry name" value="FKBP-TYPE PEPTIDYL-PROLYL CIS-TRANS ISOMERASE FKPA-RELATED"/>
    <property type="match status" value="1"/>
</dbReference>
<dbReference type="PROSITE" id="PS50059">
    <property type="entry name" value="FKBP_PPIASE"/>
    <property type="match status" value="1"/>
</dbReference>
<dbReference type="Proteomes" id="UP000552587">
    <property type="component" value="Unassembled WGS sequence"/>
</dbReference>
<evidence type="ECO:0000256" key="1">
    <source>
        <dbReference type="ARBA" id="ARBA00000971"/>
    </source>
</evidence>
<protein>
    <recommendedName>
        <fullName evidence="6">Peptidyl-prolyl cis-trans isomerase</fullName>
        <ecNumber evidence="6">5.2.1.8</ecNumber>
    </recommendedName>
</protein>
<evidence type="ECO:0000256" key="6">
    <source>
        <dbReference type="RuleBase" id="RU003915"/>
    </source>
</evidence>
<dbReference type="InterPro" id="IPR046357">
    <property type="entry name" value="PPIase_dom_sf"/>
</dbReference>
<evidence type="ECO:0000259" key="8">
    <source>
        <dbReference type="PROSITE" id="PS50059"/>
    </source>
</evidence>
<dbReference type="EC" id="5.2.1.8" evidence="6"/>
<name>A0A7W3U5A0_9GAMM</name>
<comment type="catalytic activity">
    <reaction evidence="1 5 6">
        <text>[protein]-peptidylproline (omega=180) = [protein]-peptidylproline (omega=0)</text>
        <dbReference type="Rhea" id="RHEA:16237"/>
        <dbReference type="Rhea" id="RHEA-COMP:10747"/>
        <dbReference type="Rhea" id="RHEA-COMP:10748"/>
        <dbReference type="ChEBI" id="CHEBI:83833"/>
        <dbReference type="ChEBI" id="CHEBI:83834"/>
        <dbReference type="EC" id="5.2.1.8"/>
    </reaction>
</comment>
<accession>A0A7W3U5A0</accession>
<dbReference type="Pfam" id="PF00254">
    <property type="entry name" value="FKBP_C"/>
    <property type="match status" value="1"/>
</dbReference>
<keyword evidence="7" id="KW-0732">Signal</keyword>
<dbReference type="InterPro" id="IPR000774">
    <property type="entry name" value="PPIase_FKBP_N"/>
</dbReference>
<dbReference type="Gene3D" id="1.10.287.460">
    <property type="entry name" value="Peptidyl-prolyl cis-trans isomerase, FKBP-type, N-terminal domain"/>
    <property type="match status" value="2"/>
</dbReference>
<feature type="domain" description="PPIase FKBP-type" evidence="8">
    <location>
        <begin position="223"/>
        <end position="309"/>
    </location>
</feature>
<dbReference type="EMBL" id="JACHTE010000008">
    <property type="protein sequence ID" value="MBB1089216.1"/>
    <property type="molecule type" value="Genomic_DNA"/>
</dbReference>
<evidence type="ECO:0000313" key="9">
    <source>
        <dbReference type="EMBL" id="MBB1089216.1"/>
    </source>
</evidence>
<comment type="caution">
    <text evidence="9">The sequence shown here is derived from an EMBL/GenBank/DDBJ whole genome shotgun (WGS) entry which is preliminary data.</text>
</comment>
<evidence type="ECO:0000256" key="4">
    <source>
        <dbReference type="ARBA" id="ARBA00023235"/>
    </source>
</evidence>
<evidence type="ECO:0000256" key="2">
    <source>
        <dbReference type="ARBA" id="ARBA00006577"/>
    </source>
</evidence>
<keyword evidence="4 5" id="KW-0413">Isomerase</keyword>
<sequence>MKALIQGAAALIVAALAGTGLPIASAHAQDAGPLAGERQKVSYMIGQDVGRSIKPIGADLDMDAFAKAIENAFEGGEPLVSQEEAPMIGQALMMRSAARAGQAPDGASVPELDARKAGYLVGNDIGNRLKPIKDEVDLPVLIQSVQTQVSGGTSLLSETELAAVRDAFSQRMQADAQRRADAAKGEGEAFLAKNKDEAGVISTASGLQYRVVRQGSGPRPRPTDTVRVNYHGTLLDGTVFDSSYDRGQPAEFALNQVIAGWTEGVALMPVGSKYTFWIPSDLAYGSKGAPPMVPPNSVLKFDVELQAIQ</sequence>
<evidence type="ECO:0000256" key="5">
    <source>
        <dbReference type="PROSITE-ProRule" id="PRU00277"/>
    </source>
</evidence>